<dbReference type="EMBL" id="JNCA01000011">
    <property type="protein sequence ID" value="KDN55624.1"/>
    <property type="molecule type" value="Genomic_DNA"/>
</dbReference>
<dbReference type="PROSITE" id="PS50113">
    <property type="entry name" value="PAC"/>
    <property type="match status" value="2"/>
</dbReference>
<dbReference type="InterPro" id="IPR000014">
    <property type="entry name" value="PAS"/>
</dbReference>
<feature type="domain" description="PAS" evidence="7">
    <location>
        <begin position="139"/>
        <end position="184"/>
    </location>
</feature>
<dbReference type="eggNOG" id="COG3829">
    <property type="taxonomic scope" value="Bacteria"/>
</dbReference>
<dbReference type="Gene3D" id="1.10.287.130">
    <property type="match status" value="1"/>
</dbReference>
<evidence type="ECO:0000313" key="9">
    <source>
        <dbReference type="EMBL" id="KDN55624.1"/>
    </source>
</evidence>
<dbReference type="PROSITE" id="PS50112">
    <property type="entry name" value="PAS"/>
    <property type="match status" value="2"/>
</dbReference>
<dbReference type="InterPro" id="IPR052162">
    <property type="entry name" value="Sensor_kinase/Photoreceptor"/>
</dbReference>
<dbReference type="STRING" id="1492738.FEM21_12260"/>
<dbReference type="Pfam" id="PF02518">
    <property type="entry name" value="HATPase_c"/>
    <property type="match status" value="1"/>
</dbReference>
<organism evidence="9 10">
    <name type="scientific">Flavobacterium seoulense</name>
    <dbReference type="NCBI Taxonomy" id="1492738"/>
    <lineage>
        <taxon>Bacteria</taxon>
        <taxon>Pseudomonadati</taxon>
        <taxon>Bacteroidota</taxon>
        <taxon>Flavobacteriia</taxon>
        <taxon>Flavobacteriales</taxon>
        <taxon>Flavobacteriaceae</taxon>
        <taxon>Flavobacterium</taxon>
    </lineage>
</organism>
<dbReference type="SUPFAM" id="SSF47384">
    <property type="entry name" value="Homodimeric domain of signal transducing histidine kinase"/>
    <property type="match status" value="1"/>
</dbReference>
<dbReference type="CDD" id="cd00082">
    <property type="entry name" value="HisKA"/>
    <property type="match status" value="1"/>
</dbReference>
<keyword evidence="4 9" id="KW-0808">Transferase</keyword>
<evidence type="ECO:0000313" key="10">
    <source>
        <dbReference type="Proteomes" id="UP000027064"/>
    </source>
</evidence>
<dbReference type="InterPro" id="IPR036097">
    <property type="entry name" value="HisK_dim/P_sf"/>
</dbReference>
<evidence type="ECO:0000259" key="6">
    <source>
        <dbReference type="PROSITE" id="PS50109"/>
    </source>
</evidence>
<protein>
    <recommendedName>
        <fullName evidence="2">histidine kinase</fullName>
        <ecNumber evidence="2">2.7.13.3</ecNumber>
    </recommendedName>
</protein>
<dbReference type="Gene3D" id="3.30.450.20">
    <property type="entry name" value="PAS domain"/>
    <property type="match status" value="5"/>
</dbReference>
<keyword evidence="5 9" id="KW-0418">Kinase</keyword>
<dbReference type="Pfam" id="PF08447">
    <property type="entry name" value="PAS_3"/>
    <property type="match status" value="2"/>
</dbReference>
<accession>A0A066WXF0</accession>
<name>A0A066WXF0_9FLAO</name>
<feature type="domain" description="PAC" evidence="8">
    <location>
        <begin position="465"/>
        <end position="517"/>
    </location>
</feature>
<dbReference type="OrthoDB" id="9766459at2"/>
<keyword evidence="3" id="KW-0597">Phosphoprotein</keyword>
<dbReference type="Pfam" id="PF00512">
    <property type="entry name" value="HisKA"/>
    <property type="match status" value="1"/>
</dbReference>
<reference evidence="9 10" key="1">
    <citation type="submission" date="2014-05" db="EMBL/GenBank/DDBJ databases">
        <title>Genome Sequence of Flavobacterium sp. EM1321.</title>
        <authorList>
            <person name="Shin S.-K."/>
            <person name="Yi H."/>
        </authorList>
    </citation>
    <scope>NUCLEOTIDE SEQUENCE [LARGE SCALE GENOMIC DNA]</scope>
    <source>
        <strain evidence="9 10">EM1321</strain>
    </source>
</reference>
<comment type="caution">
    <text evidence="9">The sequence shown here is derived from an EMBL/GenBank/DDBJ whole genome shotgun (WGS) entry which is preliminary data.</text>
</comment>
<dbReference type="InterPro" id="IPR035965">
    <property type="entry name" value="PAS-like_dom_sf"/>
</dbReference>
<feature type="domain" description="Histidine kinase" evidence="6">
    <location>
        <begin position="666"/>
        <end position="882"/>
    </location>
</feature>
<dbReference type="PRINTS" id="PR00344">
    <property type="entry name" value="BCTRLSENSOR"/>
</dbReference>
<keyword evidence="10" id="KW-1185">Reference proteome</keyword>
<dbReference type="PROSITE" id="PS50109">
    <property type="entry name" value="HIS_KIN"/>
    <property type="match status" value="1"/>
</dbReference>
<proteinExistence type="predicted"/>
<dbReference type="AlphaFoldDB" id="A0A066WXF0"/>
<dbReference type="NCBIfam" id="TIGR00229">
    <property type="entry name" value="sensory_box"/>
    <property type="match status" value="3"/>
</dbReference>
<evidence type="ECO:0000256" key="1">
    <source>
        <dbReference type="ARBA" id="ARBA00000085"/>
    </source>
</evidence>
<dbReference type="SUPFAM" id="SSF55874">
    <property type="entry name" value="ATPase domain of HSP90 chaperone/DNA topoisomerase II/histidine kinase"/>
    <property type="match status" value="1"/>
</dbReference>
<dbReference type="InterPro" id="IPR004358">
    <property type="entry name" value="Sig_transdc_His_kin-like_C"/>
</dbReference>
<dbReference type="CDD" id="cd00130">
    <property type="entry name" value="PAS"/>
    <property type="match status" value="3"/>
</dbReference>
<evidence type="ECO:0000259" key="7">
    <source>
        <dbReference type="PROSITE" id="PS50112"/>
    </source>
</evidence>
<evidence type="ECO:0000256" key="5">
    <source>
        <dbReference type="ARBA" id="ARBA00022777"/>
    </source>
</evidence>
<evidence type="ECO:0000256" key="4">
    <source>
        <dbReference type="ARBA" id="ARBA00022679"/>
    </source>
</evidence>
<feature type="domain" description="PAC" evidence="8">
    <location>
        <begin position="591"/>
        <end position="644"/>
    </location>
</feature>
<dbReference type="Proteomes" id="UP000027064">
    <property type="component" value="Unassembled WGS sequence"/>
</dbReference>
<dbReference type="GO" id="GO:0000155">
    <property type="term" value="F:phosphorelay sensor kinase activity"/>
    <property type="evidence" value="ECO:0007669"/>
    <property type="project" value="InterPro"/>
</dbReference>
<comment type="catalytic activity">
    <reaction evidence="1">
        <text>ATP + protein L-histidine = ADP + protein N-phospho-L-histidine.</text>
        <dbReference type="EC" id="2.7.13.3"/>
    </reaction>
</comment>
<dbReference type="Pfam" id="PF08448">
    <property type="entry name" value="PAS_4"/>
    <property type="match status" value="2"/>
</dbReference>
<dbReference type="InterPro" id="IPR005467">
    <property type="entry name" value="His_kinase_dom"/>
</dbReference>
<dbReference type="InterPro" id="IPR003661">
    <property type="entry name" value="HisK_dim/P_dom"/>
</dbReference>
<dbReference type="InterPro" id="IPR013655">
    <property type="entry name" value="PAS_fold_3"/>
</dbReference>
<dbReference type="FunFam" id="3.30.450.20:FF:000099">
    <property type="entry name" value="Sensory box sensor histidine kinase"/>
    <property type="match status" value="1"/>
</dbReference>
<dbReference type="InterPro" id="IPR001610">
    <property type="entry name" value="PAC"/>
</dbReference>
<dbReference type="SMART" id="SM00388">
    <property type="entry name" value="HisKA"/>
    <property type="match status" value="1"/>
</dbReference>
<dbReference type="InterPro" id="IPR013656">
    <property type="entry name" value="PAS_4"/>
</dbReference>
<dbReference type="InterPro" id="IPR036890">
    <property type="entry name" value="HATPase_C_sf"/>
</dbReference>
<dbReference type="SMART" id="SM00091">
    <property type="entry name" value="PAS"/>
    <property type="match status" value="4"/>
</dbReference>
<dbReference type="RefSeq" id="WP_035658882.1">
    <property type="nucleotide sequence ID" value="NZ_JNCA01000011.1"/>
</dbReference>
<evidence type="ECO:0000256" key="2">
    <source>
        <dbReference type="ARBA" id="ARBA00012438"/>
    </source>
</evidence>
<dbReference type="Gene3D" id="3.30.565.10">
    <property type="entry name" value="Histidine kinase-like ATPase, C-terminal domain"/>
    <property type="match status" value="1"/>
</dbReference>
<dbReference type="InterPro" id="IPR003594">
    <property type="entry name" value="HATPase_dom"/>
</dbReference>
<dbReference type="SUPFAM" id="SSF55785">
    <property type="entry name" value="PYP-like sensor domain (PAS domain)"/>
    <property type="match status" value="4"/>
</dbReference>
<dbReference type="InterPro" id="IPR000700">
    <property type="entry name" value="PAS-assoc_C"/>
</dbReference>
<feature type="domain" description="PAS" evidence="7">
    <location>
        <begin position="518"/>
        <end position="588"/>
    </location>
</feature>
<sequence>MEQIKNNDLFKTIFNSVPNGITVMKFVYNDKNEIEDFLIMMLNAYNRDLLGDIDYNEQLYSKVFPAAKNNGILQKFIETAQTGIVSNFDQWYEDENRKQWFRFIAVKQADLLVVTTEDITEKKQAEIRLTNALEAAEKQRRLYSSITNNTPDLVYVFDLNYNFTYANKALLKMWGKSAKDAIGKGLRDNGYEEWHALMHEREIDEIVATKKMIRSTVSFPHAELGKRIYDYILTPVVNEKGIVEAVAGITRDITDIKLSEQKRELSERRLKSMIEQTPAPTLVLKGDDLVIEQINKHMLQMIGRGKEIIGMPLIDVLPELKGQYVWEQVKNVYNKGISFDQSEVLVPHNRTGKICDYYYNLAYRPLIDDGQITGMIQVAVDVTEQVVARKKLEESENRFRALINASSDVVYYINADWTIMSNLDGGFLSGHSNLVSNWLNKYIHPLDKEKVIHLISESILNKSIFELEHRILNADDSIGWIFSRVVPILDHDNEVIEWFGNSSDITSQKEIQEVIKESEEKFRLLADMVPQIIWTSEPDGFVDYYNKRWYEYTNSKETELGDASWYLLLHPDDVKGVEELWYKSIKEGDSYQVEFRLKNANTGQYRWFLGQALPVKDKTGAITKWFGTCTDIHEHKTVTEKLELLVAERTKELQRSNEDLQQFAHVASHDLKEPVRKIKTFTSRLEEYYKGNIDETAAKFIDRIHVAADRMFNMIDGVLAYSKINANLRQSTLVDLNEVIKNIETDLEVALQRSNGIIKYDHLPTIEGATVLLYQLFYNLINNSIKFAKDDIAPEISITSEIDSDTNTAIITLKDNGIGFRSDQADLIFETFSRLNSKDKYEGTGLGLSLCKKIAERHGGKITASGSNANGAEFIITLPLKQNENNI</sequence>
<dbReference type="PANTHER" id="PTHR43304:SF1">
    <property type="entry name" value="PAC DOMAIN-CONTAINING PROTEIN"/>
    <property type="match status" value="1"/>
</dbReference>
<dbReference type="PATRIC" id="fig|1492738.3.peg.1218"/>
<evidence type="ECO:0000259" key="8">
    <source>
        <dbReference type="PROSITE" id="PS50113"/>
    </source>
</evidence>
<dbReference type="EC" id="2.7.13.3" evidence="2"/>
<gene>
    <name evidence="9" type="ORF">FEM21_12260</name>
</gene>
<dbReference type="PANTHER" id="PTHR43304">
    <property type="entry name" value="PHYTOCHROME-LIKE PROTEIN CPH1"/>
    <property type="match status" value="1"/>
</dbReference>
<evidence type="ECO:0000256" key="3">
    <source>
        <dbReference type="ARBA" id="ARBA00022553"/>
    </source>
</evidence>
<dbReference type="SMART" id="SM00387">
    <property type="entry name" value="HATPase_c"/>
    <property type="match status" value="1"/>
</dbReference>
<dbReference type="eggNOG" id="COG4251">
    <property type="taxonomic scope" value="Bacteria"/>
</dbReference>
<dbReference type="SMART" id="SM00086">
    <property type="entry name" value="PAC"/>
    <property type="match status" value="2"/>
</dbReference>